<evidence type="ECO:0000256" key="1">
    <source>
        <dbReference type="SAM" id="Phobius"/>
    </source>
</evidence>
<protein>
    <submittedName>
        <fullName evidence="2">ATP synthase F0 subunit 8</fullName>
    </submittedName>
</protein>
<dbReference type="GeneID" id="8656211"/>
<geneLocation type="mitochondrion" evidence="2"/>
<organism evidence="2">
    <name type="scientific">Whitmania pigra</name>
    <name type="common">Leech</name>
    <dbReference type="NCBI Taxonomy" id="486152"/>
    <lineage>
        <taxon>Eukaryota</taxon>
        <taxon>Metazoa</taxon>
        <taxon>Spiralia</taxon>
        <taxon>Lophotrochozoa</taxon>
        <taxon>Annelida</taxon>
        <taxon>Clitellata</taxon>
        <taxon>Hirudinea</taxon>
        <taxon>Hirudinida</taxon>
        <taxon>Hirudiniformes</taxon>
        <taxon>Haemopidae</taxon>
        <taxon>Whitmania</taxon>
    </lineage>
</organism>
<gene>
    <name evidence="2" type="primary">ATP8</name>
</gene>
<dbReference type="AlphaFoldDB" id="D1FMX9"/>
<reference evidence="2" key="1">
    <citation type="submission" date="2007-11" db="EMBL/GenBank/DDBJ databases">
        <title>The complete nucleotide sequences of a respensitive leech of Hirudinea (Whitmania pigra).</title>
        <authorList>
            <person name="Wu Z."/>
            <person name="Shen X."/>
            <person name="Sun M."/>
            <person name="Ren J."/>
            <person name="Liu B."/>
        </authorList>
    </citation>
    <scope>NUCLEOTIDE SEQUENCE</scope>
</reference>
<keyword evidence="2" id="KW-0496">Mitochondrion</keyword>
<sequence length="50" mass="6429">MPQLSPIHWLYSLIFLWVIMLNLITNMWWMNYVVYFSFPYHYVKRLMNKW</sequence>
<name>D1FMX9_WHIPI</name>
<keyword evidence="1" id="KW-0472">Membrane</keyword>
<feature type="transmembrane region" description="Helical" evidence="1">
    <location>
        <begin position="9"/>
        <end position="29"/>
    </location>
</feature>
<accession>D1FMX9</accession>
<proteinExistence type="predicted"/>
<dbReference type="RefSeq" id="YP_003331199.1">
    <property type="nucleotide sequence ID" value="NC_013569.1"/>
</dbReference>
<dbReference type="EMBL" id="EU304459">
    <property type="protein sequence ID" value="ABX79782.1"/>
    <property type="molecule type" value="Genomic_DNA"/>
</dbReference>
<keyword evidence="1" id="KW-1133">Transmembrane helix</keyword>
<evidence type="ECO:0000313" key="2">
    <source>
        <dbReference type="EMBL" id="ABX79782.1"/>
    </source>
</evidence>
<keyword evidence="1" id="KW-0812">Transmembrane</keyword>
<dbReference type="CTD" id="4509"/>